<accession>A0A4U0F5B1</accession>
<name>A0A4U0F5B1_9BACL</name>
<evidence type="ECO:0000313" key="3">
    <source>
        <dbReference type="EMBL" id="TJY39773.1"/>
    </source>
</evidence>
<dbReference type="InterPro" id="IPR003675">
    <property type="entry name" value="Rce1/LyrA-like_dom"/>
</dbReference>
<feature type="transmembrane region" description="Helical" evidence="1">
    <location>
        <begin position="279"/>
        <end position="297"/>
    </location>
</feature>
<keyword evidence="4" id="KW-1185">Reference proteome</keyword>
<comment type="caution">
    <text evidence="3">The sequence shown here is derived from an EMBL/GenBank/DDBJ whole genome shotgun (WGS) entry which is preliminary data.</text>
</comment>
<dbReference type="GO" id="GO:0006508">
    <property type="term" value="P:proteolysis"/>
    <property type="evidence" value="ECO:0007669"/>
    <property type="project" value="UniProtKB-KW"/>
</dbReference>
<feature type="transmembrane region" description="Helical" evidence="1">
    <location>
        <begin position="459"/>
        <end position="476"/>
    </location>
</feature>
<keyword evidence="3" id="KW-0482">Metalloprotease</keyword>
<proteinExistence type="predicted"/>
<sequence length="568" mass="62280">MQANGRSIGQSRWRWAAWAGLILFALIQILPSALSSQTGGGTALSRDEAKRQALLIASERFGISADRVDRVLLVHTSNSKAVGYFSKEELLSRYQQEWEPNYPTDVYRADLVLAAGEGTLTLMLQMHSGQLVGWKDESGTHPAAGASQSDKRSFMDKAMAYASFFGVRAADWEPAEQGAPGTAVFHSRKSALGEARVRLEVQVPPGYEPASSAFPRWQGGSVTYAIEIPGDFTAYVEDQTRLSSRLNAIGFIVPHLVLFVMAIVYAGTRRKHTSFRRGIGFASVFFLFYVAFTFNMIPGLRAQVLEEGLPADDPLLTGVIVSTLIVVAVMAAFTYFSAVGGDGLWNSMGRSLWPRWRDRGFGDSVVVSMKQGYKLAFILMGVQSVILLGLQHGIGMFQASDATQSTYNMTYPWLLLLLAWCAGISEEIQSRFFGIALFRSWLVGGAKKVLGREPGKRSAAVLTLIAMLPPGLFWAFGHVSYAVYPAYSRVIELVLMGLLFGWFMLRFGLLAVIFAHITLDSFLMATQMVFDGLPGNLPVGILGIFLPAIVAYVIWWLHRGAAQPRPAG</sequence>
<keyword evidence="3" id="KW-0645">Protease</keyword>
<protein>
    <submittedName>
        <fullName evidence="3">CPBP family intramembrane metalloprotease</fullName>
    </submittedName>
</protein>
<feature type="transmembrane region" description="Helical" evidence="1">
    <location>
        <begin position="317"/>
        <end position="338"/>
    </location>
</feature>
<dbReference type="Pfam" id="PF02517">
    <property type="entry name" value="Rce1-like"/>
    <property type="match status" value="1"/>
</dbReference>
<dbReference type="GO" id="GO:0080120">
    <property type="term" value="P:CAAX-box protein maturation"/>
    <property type="evidence" value="ECO:0007669"/>
    <property type="project" value="UniProtKB-ARBA"/>
</dbReference>
<feature type="domain" description="CAAX prenyl protease 2/Lysostaphin resistance protein A-like" evidence="2">
    <location>
        <begin position="411"/>
        <end position="521"/>
    </location>
</feature>
<dbReference type="RefSeq" id="WP_136779213.1">
    <property type="nucleotide sequence ID" value="NZ_SUPK01000009.1"/>
</dbReference>
<dbReference type="AlphaFoldDB" id="A0A4U0F5B1"/>
<dbReference type="Proteomes" id="UP000309673">
    <property type="component" value="Unassembled WGS sequence"/>
</dbReference>
<gene>
    <name evidence="3" type="ORF">E5161_17665</name>
</gene>
<dbReference type="GO" id="GO:0008237">
    <property type="term" value="F:metallopeptidase activity"/>
    <property type="evidence" value="ECO:0007669"/>
    <property type="project" value="UniProtKB-KW"/>
</dbReference>
<evidence type="ECO:0000313" key="4">
    <source>
        <dbReference type="Proteomes" id="UP000309673"/>
    </source>
</evidence>
<feature type="transmembrane region" description="Helical" evidence="1">
    <location>
        <begin position="536"/>
        <end position="557"/>
    </location>
</feature>
<evidence type="ECO:0000256" key="1">
    <source>
        <dbReference type="SAM" id="Phobius"/>
    </source>
</evidence>
<keyword evidence="1" id="KW-0812">Transmembrane</keyword>
<feature type="transmembrane region" description="Helical" evidence="1">
    <location>
        <begin position="248"/>
        <end position="267"/>
    </location>
</feature>
<feature type="transmembrane region" description="Helical" evidence="1">
    <location>
        <begin position="375"/>
        <end position="394"/>
    </location>
</feature>
<keyword evidence="3" id="KW-0378">Hydrolase</keyword>
<organism evidence="3 4">
    <name type="scientific">Cohnella pontilimi</name>
    <dbReference type="NCBI Taxonomy" id="2564100"/>
    <lineage>
        <taxon>Bacteria</taxon>
        <taxon>Bacillati</taxon>
        <taxon>Bacillota</taxon>
        <taxon>Bacilli</taxon>
        <taxon>Bacillales</taxon>
        <taxon>Paenibacillaceae</taxon>
        <taxon>Cohnella</taxon>
    </lineage>
</organism>
<dbReference type="EMBL" id="SUPK01000009">
    <property type="protein sequence ID" value="TJY39773.1"/>
    <property type="molecule type" value="Genomic_DNA"/>
</dbReference>
<dbReference type="OrthoDB" id="2675631at2"/>
<dbReference type="GO" id="GO:0004175">
    <property type="term" value="F:endopeptidase activity"/>
    <property type="evidence" value="ECO:0007669"/>
    <property type="project" value="UniProtKB-ARBA"/>
</dbReference>
<evidence type="ECO:0000259" key="2">
    <source>
        <dbReference type="Pfam" id="PF02517"/>
    </source>
</evidence>
<keyword evidence="1" id="KW-0472">Membrane</keyword>
<keyword evidence="1" id="KW-1133">Transmembrane helix</keyword>
<reference evidence="3 4" key="1">
    <citation type="submission" date="2019-04" db="EMBL/GenBank/DDBJ databases">
        <title>Cohnella sp. nov., isolated from soil.</title>
        <authorList>
            <person name="Kim W."/>
        </authorList>
    </citation>
    <scope>NUCLEOTIDE SEQUENCE [LARGE SCALE GENOMIC DNA]</scope>
    <source>
        <strain evidence="3 4">CAU 1483</strain>
    </source>
</reference>